<name>A0ABD0VVF6_DENTH</name>
<comment type="caution">
    <text evidence="1">The sequence shown here is derived from an EMBL/GenBank/DDBJ whole genome shotgun (WGS) entry which is preliminary data.</text>
</comment>
<reference evidence="1 2" key="1">
    <citation type="journal article" date="2024" name="Plant Biotechnol. J.">
        <title>Dendrobium thyrsiflorum genome and its molecular insights into genes involved in important horticultural traits.</title>
        <authorList>
            <person name="Chen B."/>
            <person name="Wang J.Y."/>
            <person name="Zheng P.J."/>
            <person name="Li K.L."/>
            <person name="Liang Y.M."/>
            <person name="Chen X.F."/>
            <person name="Zhang C."/>
            <person name="Zhao X."/>
            <person name="He X."/>
            <person name="Zhang G.Q."/>
            <person name="Liu Z.J."/>
            <person name="Xu Q."/>
        </authorList>
    </citation>
    <scope>NUCLEOTIDE SEQUENCE [LARGE SCALE GENOMIC DNA]</scope>
    <source>
        <strain evidence="1">GZMU011</strain>
    </source>
</reference>
<keyword evidence="2" id="KW-1185">Reference proteome</keyword>
<accession>A0ABD0VVF6</accession>
<sequence length="207" mass="22430">MGDHSPPTVVNYEESFFTLAISLVIKDRLYNISLVKTPHLFSPADVFPTNKYLRQSHRPALGSNHRLELVAERRVNGDVPLVHGDAEATEDGTDGAAVSVRAADAAQRRGVDDDANIGVGNVGVVIGEGFPEWKRGVSGAAVEGVVVAEGTGEEKRFLGGVDGVHWRWKRRRLSWSSGFVEEKGGLLIWNGGVEERNVWTSNASGDQ</sequence>
<dbReference type="AlphaFoldDB" id="A0ABD0VVF6"/>
<evidence type="ECO:0000313" key="1">
    <source>
        <dbReference type="EMBL" id="KAL0928995.1"/>
    </source>
</evidence>
<protein>
    <submittedName>
        <fullName evidence="1">Uncharacterized protein</fullName>
    </submittedName>
</protein>
<evidence type="ECO:0000313" key="2">
    <source>
        <dbReference type="Proteomes" id="UP001552299"/>
    </source>
</evidence>
<dbReference type="EMBL" id="JANQDX010000001">
    <property type="protein sequence ID" value="KAL0928995.1"/>
    <property type="molecule type" value="Genomic_DNA"/>
</dbReference>
<organism evidence="1 2">
    <name type="scientific">Dendrobium thyrsiflorum</name>
    <name type="common">Pinecone-like raceme dendrobium</name>
    <name type="synonym">Orchid</name>
    <dbReference type="NCBI Taxonomy" id="117978"/>
    <lineage>
        <taxon>Eukaryota</taxon>
        <taxon>Viridiplantae</taxon>
        <taxon>Streptophyta</taxon>
        <taxon>Embryophyta</taxon>
        <taxon>Tracheophyta</taxon>
        <taxon>Spermatophyta</taxon>
        <taxon>Magnoliopsida</taxon>
        <taxon>Liliopsida</taxon>
        <taxon>Asparagales</taxon>
        <taxon>Orchidaceae</taxon>
        <taxon>Epidendroideae</taxon>
        <taxon>Malaxideae</taxon>
        <taxon>Dendrobiinae</taxon>
        <taxon>Dendrobium</taxon>
    </lineage>
</organism>
<gene>
    <name evidence="1" type="ORF">M5K25_000934</name>
</gene>
<proteinExistence type="predicted"/>
<dbReference type="Proteomes" id="UP001552299">
    <property type="component" value="Unassembled WGS sequence"/>
</dbReference>